<evidence type="ECO:0000313" key="3">
    <source>
        <dbReference type="Proteomes" id="UP000229315"/>
    </source>
</evidence>
<proteinExistence type="predicted"/>
<feature type="compositionally biased region" description="Polar residues" evidence="1">
    <location>
        <begin position="131"/>
        <end position="148"/>
    </location>
</feature>
<name>A0A2H0UFE2_9BACT</name>
<accession>A0A2H0UFE2</accession>
<evidence type="ECO:0000313" key="2">
    <source>
        <dbReference type="EMBL" id="PIR85080.1"/>
    </source>
</evidence>
<feature type="region of interest" description="Disordered" evidence="1">
    <location>
        <begin position="111"/>
        <end position="175"/>
    </location>
</feature>
<reference evidence="3" key="1">
    <citation type="submission" date="2017-09" db="EMBL/GenBank/DDBJ databases">
        <title>Depth-based differentiation of microbial function through sediment-hosted aquifers and enrichment of novel symbionts in the deep terrestrial subsurface.</title>
        <authorList>
            <person name="Probst A.J."/>
            <person name="Ladd B."/>
            <person name="Jarett J.K."/>
            <person name="Geller-Mcgrath D.E."/>
            <person name="Sieber C.M.K."/>
            <person name="Emerson J.B."/>
            <person name="Anantharaman K."/>
            <person name="Thomas B.C."/>
            <person name="Malmstrom R."/>
            <person name="Stieglmeier M."/>
            <person name="Klingl A."/>
            <person name="Woyke T."/>
            <person name="Ryan C.M."/>
            <person name="Banfield J.F."/>
        </authorList>
    </citation>
    <scope>NUCLEOTIDE SEQUENCE [LARGE SCALE GENOMIC DNA]</scope>
</reference>
<comment type="caution">
    <text evidence="2">The sequence shown here is derived from an EMBL/GenBank/DDBJ whole genome shotgun (WGS) entry which is preliminary data.</text>
</comment>
<gene>
    <name evidence="2" type="ORF">COU15_02815</name>
</gene>
<dbReference type="EMBL" id="PFBH01000016">
    <property type="protein sequence ID" value="PIR85080.1"/>
    <property type="molecule type" value="Genomic_DNA"/>
</dbReference>
<dbReference type="AlphaFoldDB" id="A0A2H0UFE2"/>
<organism evidence="2 3">
    <name type="scientific">Candidatus Kaiserbacteria bacterium CG10_big_fil_rev_8_21_14_0_10_45_20</name>
    <dbReference type="NCBI Taxonomy" id="1974607"/>
    <lineage>
        <taxon>Bacteria</taxon>
        <taxon>Candidatus Kaiseribacteriota</taxon>
    </lineage>
</organism>
<dbReference type="Proteomes" id="UP000229315">
    <property type="component" value="Unassembled WGS sequence"/>
</dbReference>
<protein>
    <submittedName>
        <fullName evidence="2">Uncharacterized protein</fullName>
    </submittedName>
</protein>
<evidence type="ECO:0000256" key="1">
    <source>
        <dbReference type="SAM" id="MobiDB-lite"/>
    </source>
</evidence>
<sequence length="175" mass="19810">MLATKEQIQEAYQKAPEYIQDFITSEELDEMFANIRKKFSLHLDEAGQLSIAINTVALEIANLDQFPSLIKEALPSMPEIKRNEILKEVNDRIFGELREWARLDKEGLLYEDEDEKEEGGKVGDAVELEATTPSSASSLDKLTTSTHTPPEKVSLPSEESNKRYPGIDPYREPPE</sequence>